<dbReference type="EMBL" id="BGPR01009714">
    <property type="protein sequence ID" value="GBN41824.1"/>
    <property type="molecule type" value="Genomic_DNA"/>
</dbReference>
<feature type="chain" id="PRO_5033839081" evidence="1">
    <location>
        <begin position="19"/>
        <end position="88"/>
    </location>
</feature>
<sequence>MILSYNLLFLLWLTSKWALRKPLKHNILQRTIENKVKCLHSKNLGIQTLLSNDEEDKNLEQVLICADWGMLLDAVDLRLIVKKLPKCT</sequence>
<dbReference type="EMBL" id="BGPR01009715">
    <property type="protein sequence ID" value="GBN41831.1"/>
    <property type="molecule type" value="Genomic_DNA"/>
</dbReference>
<gene>
    <name evidence="3" type="ORF">AVEN_130066_1</name>
    <name evidence="2" type="ORF">AVEN_60635_1</name>
</gene>
<organism evidence="2 4">
    <name type="scientific">Araneus ventricosus</name>
    <name type="common">Orbweaver spider</name>
    <name type="synonym">Epeira ventricosa</name>
    <dbReference type="NCBI Taxonomy" id="182803"/>
    <lineage>
        <taxon>Eukaryota</taxon>
        <taxon>Metazoa</taxon>
        <taxon>Ecdysozoa</taxon>
        <taxon>Arthropoda</taxon>
        <taxon>Chelicerata</taxon>
        <taxon>Arachnida</taxon>
        <taxon>Araneae</taxon>
        <taxon>Araneomorphae</taxon>
        <taxon>Entelegynae</taxon>
        <taxon>Araneoidea</taxon>
        <taxon>Araneidae</taxon>
        <taxon>Araneus</taxon>
    </lineage>
</organism>
<keyword evidence="1" id="KW-0732">Signal</keyword>
<dbReference type="OrthoDB" id="10072016at2759"/>
<evidence type="ECO:0000256" key="1">
    <source>
        <dbReference type="SAM" id="SignalP"/>
    </source>
</evidence>
<keyword evidence="4" id="KW-1185">Reference proteome</keyword>
<feature type="signal peptide" evidence="1">
    <location>
        <begin position="1"/>
        <end position="18"/>
    </location>
</feature>
<accession>A0A4Y2NS54</accession>
<evidence type="ECO:0000313" key="3">
    <source>
        <dbReference type="EMBL" id="GBN41831.1"/>
    </source>
</evidence>
<protein>
    <submittedName>
        <fullName evidence="2">Uncharacterized protein</fullName>
    </submittedName>
</protein>
<dbReference type="AlphaFoldDB" id="A0A4Y2NS54"/>
<name>A0A4Y2NS54_ARAVE</name>
<reference evidence="2 4" key="1">
    <citation type="journal article" date="2019" name="Sci. Rep.">
        <title>Orb-weaving spider Araneus ventricosus genome elucidates the spidroin gene catalogue.</title>
        <authorList>
            <person name="Kono N."/>
            <person name="Nakamura H."/>
            <person name="Ohtoshi R."/>
            <person name="Moran D.A.P."/>
            <person name="Shinohara A."/>
            <person name="Yoshida Y."/>
            <person name="Fujiwara M."/>
            <person name="Mori M."/>
            <person name="Tomita M."/>
            <person name="Arakawa K."/>
        </authorList>
    </citation>
    <scope>NUCLEOTIDE SEQUENCE [LARGE SCALE GENOMIC DNA]</scope>
</reference>
<dbReference type="Proteomes" id="UP000499080">
    <property type="component" value="Unassembled WGS sequence"/>
</dbReference>
<evidence type="ECO:0000313" key="2">
    <source>
        <dbReference type="EMBL" id="GBN41824.1"/>
    </source>
</evidence>
<comment type="caution">
    <text evidence="2">The sequence shown here is derived from an EMBL/GenBank/DDBJ whole genome shotgun (WGS) entry which is preliminary data.</text>
</comment>
<evidence type="ECO:0000313" key="4">
    <source>
        <dbReference type="Proteomes" id="UP000499080"/>
    </source>
</evidence>
<proteinExistence type="predicted"/>